<keyword evidence="3" id="KW-1185">Reference proteome</keyword>
<proteinExistence type="predicted"/>
<accession>A0A9P1N096</accession>
<evidence type="ECO:0000256" key="1">
    <source>
        <dbReference type="SAM" id="SignalP"/>
    </source>
</evidence>
<sequence length="390" mass="46891">MFLLSLFFLLFSPTFQNIYEEKANEAIRKYQEGLMAKNSTILSEVLSDDFIIDNCGRIMNHTDIMDKLGIRYEKVEAVKITNLIFTIEKKEFKVVFNSSKSREIEGEVLFQAEWAENEQKFMLLSENQTNCSITPLISLSVNEYELMNEVRRVMLYDFNRAYRDKDRNTMMKHVVPYFTYTNCFNQTLNIDKIFKYISQFEPWIKVENNFLDEYRLDSLFSFKRNDFESIIEYTTQFNKTLGKYQMTHARPVECPKNLEKIRYFMVDEEEESHRILKRLMENYNKSIVMKDEKLFDSLFENRFSIIHFNETQETIWRNQLFKDVISDSRNWFDGKNSLKIWFESRNFEIGKGKIEFDIRNNKCSEKRLEAKFIQGVWKIVSEERTHCGKC</sequence>
<protein>
    <recommendedName>
        <fullName evidence="4">DUF38 domain-containing protein</fullName>
    </recommendedName>
</protein>
<keyword evidence="1" id="KW-0732">Signal</keyword>
<gene>
    <name evidence="2" type="ORF">CAMP_LOCUS7845</name>
</gene>
<comment type="caution">
    <text evidence="2">The sequence shown here is derived from an EMBL/GenBank/DDBJ whole genome shotgun (WGS) entry which is preliminary data.</text>
</comment>
<name>A0A9P1N096_9PELO</name>
<feature type="chain" id="PRO_5040281325" description="DUF38 domain-containing protein" evidence="1">
    <location>
        <begin position="17"/>
        <end position="390"/>
    </location>
</feature>
<dbReference type="AlphaFoldDB" id="A0A9P1N096"/>
<evidence type="ECO:0008006" key="4">
    <source>
        <dbReference type="Google" id="ProtNLM"/>
    </source>
</evidence>
<feature type="signal peptide" evidence="1">
    <location>
        <begin position="1"/>
        <end position="16"/>
    </location>
</feature>
<organism evidence="2 3">
    <name type="scientific">Caenorhabditis angaria</name>
    <dbReference type="NCBI Taxonomy" id="860376"/>
    <lineage>
        <taxon>Eukaryota</taxon>
        <taxon>Metazoa</taxon>
        <taxon>Ecdysozoa</taxon>
        <taxon>Nematoda</taxon>
        <taxon>Chromadorea</taxon>
        <taxon>Rhabditida</taxon>
        <taxon>Rhabditina</taxon>
        <taxon>Rhabditomorpha</taxon>
        <taxon>Rhabditoidea</taxon>
        <taxon>Rhabditidae</taxon>
        <taxon>Peloderinae</taxon>
        <taxon>Caenorhabditis</taxon>
    </lineage>
</organism>
<dbReference type="Proteomes" id="UP001152747">
    <property type="component" value="Unassembled WGS sequence"/>
</dbReference>
<reference evidence="2" key="1">
    <citation type="submission" date="2022-11" db="EMBL/GenBank/DDBJ databases">
        <authorList>
            <person name="Kikuchi T."/>
        </authorList>
    </citation>
    <scope>NUCLEOTIDE SEQUENCE</scope>
    <source>
        <strain evidence="2">PS1010</strain>
    </source>
</reference>
<evidence type="ECO:0000313" key="3">
    <source>
        <dbReference type="Proteomes" id="UP001152747"/>
    </source>
</evidence>
<dbReference type="EMBL" id="CANHGI010000003">
    <property type="protein sequence ID" value="CAI5445208.1"/>
    <property type="molecule type" value="Genomic_DNA"/>
</dbReference>
<evidence type="ECO:0000313" key="2">
    <source>
        <dbReference type="EMBL" id="CAI5445208.1"/>
    </source>
</evidence>